<dbReference type="GO" id="GO:0030245">
    <property type="term" value="P:cellulose catabolic process"/>
    <property type="evidence" value="ECO:0007669"/>
    <property type="project" value="UniProtKB-KW"/>
</dbReference>
<dbReference type="InterPro" id="IPR008965">
    <property type="entry name" value="CBM2/CBM3_carb-bd_dom_sf"/>
</dbReference>
<dbReference type="InterPro" id="IPR001919">
    <property type="entry name" value="CBD2"/>
</dbReference>
<dbReference type="Pfam" id="PF00553">
    <property type="entry name" value="CBM_2"/>
    <property type="match status" value="3"/>
</dbReference>
<reference evidence="13" key="1">
    <citation type="journal article" date="2014" name="Int. J. Syst. Evol. Microbiol.">
        <title>Complete genome sequence of Corynebacterium casei LMG S-19264T (=DSM 44701T), isolated from a smear-ripened cheese.</title>
        <authorList>
            <consortium name="US DOE Joint Genome Institute (JGI-PGF)"/>
            <person name="Walter F."/>
            <person name="Albersmeier A."/>
            <person name="Kalinowski J."/>
            <person name="Ruckert C."/>
        </authorList>
    </citation>
    <scope>NUCLEOTIDE SEQUENCE</scope>
    <source>
        <strain evidence="13">CCM 7897</strain>
    </source>
</reference>
<dbReference type="Pfam" id="PF03160">
    <property type="entry name" value="Calx-beta"/>
    <property type="match status" value="4"/>
</dbReference>
<dbReference type="GO" id="GO:0030247">
    <property type="term" value="F:polysaccharide binding"/>
    <property type="evidence" value="ECO:0007669"/>
    <property type="project" value="UniProtKB-UniRule"/>
</dbReference>
<evidence type="ECO:0000256" key="4">
    <source>
        <dbReference type="ARBA" id="ARBA00022737"/>
    </source>
</evidence>
<comment type="catalytic activity">
    <reaction evidence="1">
        <text>Endohydrolysis of (1-&gt;4)-beta-D-glucosidic linkages in cellulose, lichenin and cereal beta-D-glucans.</text>
        <dbReference type="EC" id="3.2.1.4"/>
    </reaction>
</comment>
<feature type="compositionally biased region" description="Low complexity" evidence="11">
    <location>
        <begin position="1079"/>
        <end position="1094"/>
    </location>
</feature>
<feature type="domain" description="CBM2" evidence="12">
    <location>
        <begin position="1092"/>
        <end position="1194"/>
    </location>
</feature>
<reference evidence="13" key="2">
    <citation type="submission" date="2020-09" db="EMBL/GenBank/DDBJ databases">
        <authorList>
            <person name="Sun Q."/>
            <person name="Sedlacek I."/>
        </authorList>
    </citation>
    <scope>NUCLEOTIDE SEQUENCE</scope>
    <source>
        <strain evidence="13">CCM 7897</strain>
    </source>
</reference>
<evidence type="ECO:0000256" key="7">
    <source>
        <dbReference type="ARBA" id="ARBA00023001"/>
    </source>
</evidence>
<evidence type="ECO:0000256" key="10">
    <source>
        <dbReference type="ARBA" id="ARBA00023326"/>
    </source>
</evidence>
<dbReference type="RefSeq" id="WP_188580170.1">
    <property type="nucleotide sequence ID" value="NZ_BMCT01000004.1"/>
</dbReference>
<feature type="domain" description="CBM2" evidence="12">
    <location>
        <begin position="247"/>
        <end position="355"/>
    </location>
</feature>
<dbReference type="PANTHER" id="PTHR35923">
    <property type="entry name" value="MAJOR EXTRACELLULAR ENDOGLUCANASE"/>
    <property type="match status" value="1"/>
</dbReference>
<dbReference type="InterPro" id="IPR038081">
    <property type="entry name" value="CalX-like_sf"/>
</dbReference>
<dbReference type="GO" id="GO:0016020">
    <property type="term" value="C:membrane"/>
    <property type="evidence" value="ECO:0007669"/>
    <property type="project" value="InterPro"/>
</dbReference>
<evidence type="ECO:0000256" key="6">
    <source>
        <dbReference type="ARBA" id="ARBA00022837"/>
    </source>
</evidence>
<evidence type="ECO:0000256" key="2">
    <source>
        <dbReference type="ARBA" id="ARBA00012601"/>
    </source>
</evidence>
<accession>A0A917FEZ5</accession>
<dbReference type="GO" id="GO:0007154">
    <property type="term" value="P:cell communication"/>
    <property type="evidence" value="ECO:0007669"/>
    <property type="project" value="InterPro"/>
</dbReference>
<keyword evidence="14" id="KW-1185">Reference proteome</keyword>
<dbReference type="InterPro" id="IPR018087">
    <property type="entry name" value="Glyco_hydro_5_CS"/>
</dbReference>
<dbReference type="InterPro" id="IPR003644">
    <property type="entry name" value="Calx_beta"/>
</dbReference>
<keyword evidence="6" id="KW-0106">Calcium</keyword>
<dbReference type="InterPro" id="IPR012291">
    <property type="entry name" value="CBM2_carb-bd_dom_sf"/>
</dbReference>
<dbReference type="PROSITE" id="PS00659">
    <property type="entry name" value="GLYCOSYL_HYDROL_F5"/>
    <property type="match status" value="1"/>
</dbReference>
<keyword evidence="8" id="KW-0119">Carbohydrate metabolism</keyword>
<evidence type="ECO:0000256" key="8">
    <source>
        <dbReference type="ARBA" id="ARBA00023277"/>
    </source>
</evidence>
<dbReference type="Gene3D" id="2.60.40.2030">
    <property type="match status" value="4"/>
</dbReference>
<dbReference type="Proteomes" id="UP000606044">
    <property type="component" value="Unassembled WGS sequence"/>
</dbReference>
<feature type="region of interest" description="Disordered" evidence="11">
    <location>
        <begin position="1071"/>
        <end position="1098"/>
    </location>
</feature>
<dbReference type="GO" id="GO:0008810">
    <property type="term" value="F:cellulase activity"/>
    <property type="evidence" value="ECO:0007669"/>
    <property type="project" value="UniProtKB-EC"/>
</dbReference>
<keyword evidence="5" id="KW-0378">Hydrolase</keyword>
<keyword evidence="10" id="KW-0624">Polysaccharide degradation</keyword>
<evidence type="ECO:0000259" key="12">
    <source>
        <dbReference type="PROSITE" id="PS51173"/>
    </source>
</evidence>
<dbReference type="InterPro" id="IPR001547">
    <property type="entry name" value="Glyco_hydro_5"/>
</dbReference>
<dbReference type="Gene3D" id="3.20.20.80">
    <property type="entry name" value="Glycosidases"/>
    <property type="match status" value="1"/>
</dbReference>
<dbReference type="PANTHER" id="PTHR35923:SF2">
    <property type="entry name" value="ENDOGLUCANASE"/>
    <property type="match status" value="1"/>
</dbReference>
<evidence type="ECO:0000313" key="14">
    <source>
        <dbReference type="Proteomes" id="UP000606044"/>
    </source>
</evidence>
<keyword evidence="4" id="KW-0677">Repeat</keyword>
<evidence type="ECO:0000256" key="1">
    <source>
        <dbReference type="ARBA" id="ARBA00000966"/>
    </source>
</evidence>
<evidence type="ECO:0000256" key="9">
    <source>
        <dbReference type="ARBA" id="ARBA00023295"/>
    </source>
</evidence>
<proteinExistence type="predicted"/>
<dbReference type="EMBL" id="BMCT01000004">
    <property type="protein sequence ID" value="GGF69232.1"/>
    <property type="molecule type" value="Genomic_DNA"/>
</dbReference>
<gene>
    <name evidence="13" type="ORF">GCM10007301_31150</name>
</gene>
<organism evidence="13 14">
    <name type="scientific">Azorhizobium oxalatiphilum</name>
    <dbReference type="NCBI Taxonomy" id="980631"/>
    <lineage>
        <taxon>Bacteria</taxon>
        <taxon>Pseudomonadati</taxon>
        <taxon>Pseudomonadota</taxon>
        <taxon>Alphaproteobacteria</taxon>
        <taxon>Hyphomicrobiales</taxon>
        <taxon>Xanthobacteraceae</taxon>
        <taxon>Azorhizobium</taxon>
    </lineage>
</organism>
<dbReference type="EC" id="3.2.1.4" evidence="2"/>
<dbReference type="SMART" id="SM00237">
    <property type="entry name" value="Calx_beta"/>
    <property type="match status" value="4"/>
</dbReference>
<evidence type="ECO:0000256" key="3">
    <source>
        <dbReference type="ARBA" id="ARBA00022729"/>
    </source>
</evidence>
<dbReference type="SUPFAM" id="SSF49384">
    <property type="entry name" value="Carbohydrate-binding domain"/>
    <property type="match status" value="3"/>
</dbReference>
<evidence type="ECO:0000256" key="11">
    <source>
        <dbReference type="SAM" id="MobiDB-lite"/>
    </source>
</evidence>
<dbReference type="AlphaFoldDB" id="A0A917FEZ5"/>
<sequence length="1194" mass="123178">MLTETDGQTAEPETNALYASVNTLSAADGADLDYAVGSNWGSGFTASMTVEAGASALDGWTVEFDASFTITNIWNAVIVSHVGDHYVIRNASYNANVAAGRDTAFGFQATPGAGGTSADGFRINGTTVGEPAPVLPALSVSDASVSEGQSGTTEMVFTLTLSAASATAVSVNYATANGTAIAGSDYTARTGTVTFAPGETSKTITVQVTGDSTVEANETFTLNLSAPSGATIADGQATATILNDDVASQPSGGADIDYAISSNWGSGFTASMTVEAGSTALNGWTVEFDADFAISNIWNAVIVSHVGNHYVIRNASYNANVATGKDTAFGFQAAPGATGTTASGFRINGTAVGEPVTVLPTLTVSDASVTEGHSGMADLAFTVTLSAASATAVTVSYATANGTATAGSDYSALTGTLTFAPGETTKVLHVPVNGDTAVEANETLTLSLSAPSGATIADGQGTGTILNDDVAPIVPSVSVANASVAEGDAGTVNLAFTVTLSQATSVPVSIAYGTQDGTATAGSDYTATSGTLTFAAGETSKVIHVTVSGDTAVEAAETLKLVLSQPSGVTIASGTATGTIVNDDAAQPGTGPAISISDPTVTEGDPAVVTQTGWFSTSGNQIVDADGNSVQIAGVNWFGFESETGSPHGLWTRGYKDMMQQMVDEGFNTIRLPFNNDMLHSTAAAGSIDYSKNPDLAGLTSLQVMDRIVDYAGEIGLKIILDHHRSDVGAGPSANGLWYDSGHSEAAWIADWQMLAARYADDPTVIGADLHNEPYNGTWGGGGANDWARAAEAAGNAIGEVNANWLIFVEGIATYEGNNYWWGGNLMGVRDRPIDLDVDNKLVYSAHDYPNSVYAQPWFQGSDFPANLPEKFDQMWGYIYREGIAPVYIGEFGTMLSDPKDVAWFDAITAYLGGDYDNDGVSDIPAGDTGPAWTFWSWNPNSSDTGGILQNDWHSVNENKMAYLTPIQFDFPEVTGGGGTPEGAHADFIVTLSQAWDVAVSVDYHTLAVDGSDADFTAASGTVTFAPGETQKVISIAITPDQIGEANEHFAVALSNPVHASIAKATGTATIIDDDGGVPTTPTNPTTPTTPTTPGAGGEGLDGDFTLVDAWNNGFNLSVSVHNDATIPTSGWQVTVEMPYQIDNIWNAEIVSHSGDTYVIRNAAWNGTLAHDAEVTFGFTGKGVFDAGHVDLIF</sequence>
<dbReference type="PROSITE" id="PS51173">
    <property type="entry name" value="CBM2"/>
    <property type="match status" value="3"/>
</dbReference>
<evidence type="ECO:0000256" key="5">
    <source>
        <dbReference type="ARBA" id="ARBA00022801"/>
    </source>
</evidence>
<comment type="caution">
    <text evidence="13">The sequence shown here is derived from an EMBL/GenBank/DDBJ whole genome shotgun (WGS) entry which is preliminary data.</text>
</comment>
<keyword evidence="3" id="KW-0732">Signal</keyword>
<dbReference type="SMART" id="SM00637">
    <property type="entry name" value="CBD_II"/>
    <property type="match status" value="3"/>
</dbReference>
<dbReference type="SUPFAM" id="SSF51445">
    <property type="entry name" value="(Trans)glycosidases"/>
    <property type="match status" value="1"/>
</dbReference>
<dbReference type="SUPFAM" id="SSF141072">
    <property type="entry name" value="CalX-like"/>
    <property type="match status" value="4"/>
</dbReference>
<dbReference type="Pfam" id="PF00150">
    <property type="entry name" value="Cellulase"/>
    <property type="match status" value="1"/>
</dbReference>
<keyword evidence="7" id="KW-0136">Cellulose degradation</keyword>
<feature type="domain" description="CBM2" evidence="12">
    <location>
        <begin position="23"/>
        <end position="131"/>
    </location>
</feature>
<dbReference type="InterPro" id="IPR017853">
    <property type="entry name" value="GH"/>
</dbReference>
<dbReference type="Gene3D" id="2.60.40.290">
    <property type="match status" value="3"/>
</dbReference>
<evidence type="ECO:0000313" key="13">
    <source>
        <dbReference type="EMBL" id="GGF69232.1"/>
    </source>
</evidence>
<keyword evidence="9" id="KW-0326">Glycosidase</keyword>
<name>A0A917FEZ5_9HYPH</name>
<protein>
    <recommendedName>
        <fullName evidence="2">cellulase</fullName>
        <ecNumber evidence="2">3.2.1.4</ecNumber>
    </recommendedName>
</protein>